<dbReference type="EMBL" id="JBHTCG010000019">
    <property type="protein sequence ID" value="MFC7385576.1"/>
    <property type="molecule type" value="Genomic_DNA"/>
</dbReference>
<keyword evidence="4" id="KW-1185">Reference proteome</keyword>
<dbReference type="InterPro" id="IPR012291">
    <property type="entry name" value="CBM2_carb-bd_dom_sf"/>
</dbReference>
<reference evidence="4" key="1">
    <citation type="journal article" date="2019" name="Int. J. Syst. Evol. Microbiol.">
        <title>The Global Catalogue of Microorganisms (GCM) 10K type strain sequencing project: providing services to taxonomists for standard genome sequencing and annotation.</title>
        <authorList>
            <consortium name="The Broad Institute Genomics Platform"/>
            <consortium name="The Broad Institute Genome Sequencing Center for Infectious Disease"/>
            <person name="Wu L."/>
            <person name="Ma J."/>
        </authorList>
    </citation>
    <scope>NUCLEOTIDE SEQUENCE [LARGE SCALE GENOMIC DNA]</scope>
    <source>
        <strain evidence="4">CECT 7649</strain>
    </source>
</reference>
<accession>A0ABW2PEK9</accession>
<feature type="compositionally biased region" description="Low complexity" evidence="1">
    <location>
        <begin position="175"/>
        <end position="219"/>
    </location>
</feature>
<dbReference type="RefSeq" id="WP_380829482.1">
    <property type="nucleotide sequence ID" value="NZ_JBHTCG010000019.1"/>
</dbReference>
<evidence type="ECO:0000313" key="4">
    <source>
        <dbReference type="Proteomes" id="UP001596496"/>
    </source>
</evidence>
<dbReference type="Gene3D" id="2.60.40.290">
    <property type="match status" value="1"/>
</dbReference>
<feature type="domain" description="CBM2" evidence="2">
    <location>
        <begin position="277"/>
        <end position="379"/>
    </location>
</feature>
<feature type="compositionally biased region" description="Acidic residues" evidence="1">
    <location>
        <begin position="249"/>
        <end position="261"/>
    </location>
</feature>
<dbReference type="Pfam" id="PF00553">
    <property type="entry name" value="CBM_2"/>
    <property type="match status" value="1"/>
</dbReference>
<dbReference type="SMART" id="SM00637">
    <property type="entry name" value="CBD_II"/>
    <property type="match status" value="1"/>
</dbReference>
<dbReference type="InterPro" id="IPR001919">
    <property type="entry name" value="CBD2"/>
</dbReference>
<comment type="caution">
    <text evidence="3">The sequence shown here is derived from an EMBL/GenBank/DDBJ whole genome shotgun (WGS) entry which is preliminary data.</text>
</comment>
<dbReference type="InterPro" id="IPR008965">
    <property type="entry name" value="CBM2/CBM3_carb-bd_dom_sf"/>
</dbReference>
<name>A0ABW2PEK9_9ACTN</name>
<dbReference type="PROSITE" id="PS51173">
    <property type="entry name" value="CBM2"/>
    <property type="match status" value="1"/>
</dbReference>
<dbReference type="SUPFAM" id="SSF49384">
    <property type="entry name" value="Carbohydrate-binding domain"/>
    <property type="match status" value="1"/>
</dbReference>
<feature type="region of interest" description="Disordered" evidence="1">
    <location>
        <begin position="145"/>
        <end position="279"/>
    </location>
</feature>
<evidence type="ECO:0000256" key="1">
    <source>
        <dbReference type="SAM" id="MobiDB-lite"/>
    </source>
</evidence>
<protein>
    <submittedName>
        <fullName evidence="3">Cellulose binding domain-containing protein</fullName>
    </submittedName>
</protein>
<evidence type="ECO:0000259" key="2">
    <source>
        <dbReference type="PROSITE" id="PS51173"/>
    </source>
</evidence>
<gene>
    <name evidence="3" type="ORF">ACFQSB_25445</name>
</gene>
<feature type="region of interest" description="Disordered" evidence="1">
    <location>
        <begin position="1"/>
        <end position="124"/>
    </location>
</feature>
<sequence length="395" mass="40139">MSPWSAAGGDTPRAGYPAGSGDSLRAGPGAGYEDDFPRVVPWPRSEDDLSRVGPGPSSEGDPPRVGPGPRSEDDILRVGLAPGGDERSGGPATEGPHDGGGRRRGRRRGQDGEDRPKPRRGRLAALSAVAVVTAITTAVIGVKLSSGQVDLVRPPDCPKGQVCAAIAPGKPQRQDTPPSDTETPDTGAPSDEASASPSAGSPSSSSRRSSAPTSGASRPPAHRTPQPSARPTPERTRTTPTGRPSPQEDTADPTPDPEETDITTSPEATPEADDADPLVAPGRVAVDFGVSAVTPAGYTGRLTITNTGAALDGWSVRVPVGGEVTGADGAEWTQKGDLLVLSSAATLGEGETVVVSFTADGDSASPETCQLTGGSCRLRTDDAFSSEVAPEISLQ</sequence>
<organism evidence="3 4">
    <name type="scientific">Sphaerisporangium rhizosphaerae</name>
    <dbReference type="NCBI Taxonomy" id="2269375"/>
    <lineage>
        <taxon>Bacteria</taxon>
        <taxon>Bacillati</taxon>
        <taxon>Actinomycetota</taxon>
        <taxon>Actinomycetes</taxon>
        <taxon>Streptosporangiales</taxon>
        <taxon>Streptosporangiaceae</taxon>
        <taxon>Sphaerisporangium</taxon>
    </lineage>
</organism>
<dbReference type="Proteomes" id="UP001596496">
    <property type="component" value="Unassembled WGS sequence"/>
</dbReference>
<evidence type="ECO:0000313" key="3">
    <source>
        <dbReference type="EMBL" id="MFC7385576.1"/>
    </source>
</evidence>
<proteinExistence type="predicted"/>